<feature type="region of interest" description="Disordered" evidence="1">
    <location>
        <begin position="532"/>
        <end position="615"/>
    </location>
</feature>
<comment type="caution">
    <text evidence="2">The sequence shown here is derived from an EMBL/GenBank/DDBJ whole genome shotgun (WGS) entry which is preliminary data.</text>
</comment>
<feature type="compositionally biased region" description="Basic and acidic residues" evidence="1">
    <location>
        <begin position="820"/>
        <end position="838"/>
    </location>
</feature>
<reference evidence="2" key="1">
    <citation type="submission" date="2020-11" db="EMBL/GenBank/DDBJ databases">
        <authorList>
            <consortium name="DOE Joint Genome Institute"/>
            <person name="Ahrendt S."/>
            <person name="Riley R."/>
            <person name="Andreopoulos W."/>
            <person name="Labutti K."/>
            <person name="Pangilinan J."/>
            <person name="Ruiz-Duenas F.J."/>
            <person name="Barrasa J.M."/>
            <person name="Sanchez-Garcia M."/>
            <person name="Camarero S."/>
            <person name="Miyauchi S."/>
            <person name="Serrano A."/>
            <person name="Linde D."/>
            <person name="Babiker R."/>
            <person name="Drula E."/>
            <person name="Ayuso-Fernandez I."/>
            <person name="Pacheco R."/>
            <person name="Padilla G."/>
            <person name="Ferreira P."/>
            <person name="Barriuso J."/>
            <person name="Kellner H."/>
            <person name="Castanera R."/>
            <person name="Alfaro M."/>
            <person name="Ramirez L."/>
            <person name="Pisabarro A.G."/>
            <person name="Kuo A."/>
            <person name="Tritt A."/>
            <person name="Lipzen A."/>
            <person name="He G."/>
            <person name="Yan M."/>
            <person name="Ng V."/>
            <person name="Cullen D."/>
            <person name="Martin F."/>
            <person name="Rosso M.-N."/>
            <person name="Henrissat B."/>
            <person name="Hibbett D."/>
            <person name="Martinez A.T."/>
            <person name="Grigoriev I.V."/>
        </authorList>
    </citation>
    <scope>NUCLEOTIDE SEQUENCE</scope>
    <source>
        <strain evidence="2">MF-IS2</strain>
    </source>
</reference>
<dbReference type="AlphaFoldDB" id="A0A9P6C0W0"/>
<protein>
    <submittedName>
        <fullName evidence="2">Uncharacterized protein</fullName>
    </submittedName>
</protein>
<evidence type="ECO:0000313" key="2">
    <source>
        <dbReference type="EMBL" id="KAF9444773.1"/>
    </source>
</evidence>
<feature type="compositionally biased region" description="Polar residues" evidence="1">
    <location>
        <begin position="576"/>
        <end position="615"/>
    </location>
</feature>
<gene>
    <name evidence="2" type="ORF">P691DRAFT_778022</name>
</gene>
<feature type="compositionally biased region" description="Basic and acidic residues" evidence="1">
    <location>
        <begin position="781"/>
        <end position="793"/>
    </location>
</feature>
<sequence>MVSFRLSASHSELDKLACRIPVSPHFFSTTILGLLPGHTETLPPPVAALYAQISLAKRQIFILEAENAFLRGNRDDLRLTVKFLLTEIAILHAALEYANDDEVASRLARADKERISHLERRLADYHRFVRILAEGQLCDPKVIGDAQTGLEQGRSPDRALIEAIQSAARDKDSPWSNILLSLFDHFQDPRPNAAILNLNLKTRKDLNDMERLACFWKAQAVSQSPDRTIFSGALEVVNRNAALDPHSGLATSNTSDHSWIQGSPDSCSSSVTSLPLIVYVSPEYPEHKRTPAPDVRSSCSDGLKAPIPPTRSKCYTKHMRRITFRGSTNTETQASAKRHGFVMPRIETDPRKHASAPVKVHLFADSPHVDKEDDPFKPSEFPSFCEPYLSAGTHSTPDTTHRISSATTQVLQSVERLCATFSSGSLGSLEMSILSESSRNTVPNPSIGSPCSVDNSTIVEESTLIQSSVSMMLGRVYDLSTETAYQAKPDSDTGFPIDHGIKQSIPLNSSPGDATVLLDTTMTTPILPRKYNISSTDHQNRVATQPTKKERESTLTPVKPRARIYSPPANPLPQRTALTTEGATHSKSLANKSMPLTSATTPPTIHSKTLGGTNNVRDLTTSDSASQVSCPPTMLLVTVPVASVGQGCAPSLDPTPSLAPIKAVVPISHLKVTKNHMPSHNLRASLERQLEPSTIAITASQSHSRTNIAGVPQYNETRQMSTSTSYEKVLIPNPRGRLRVINNNPGPTPRKVTRPPLPCVRGKRSNTHHSEAKPPNPTGVEEVRRQIRAESRGRTSRTNPTGLRPGMKGCVGRNSPIEMPHVKEGAVKLESRSRDKRM</sequence>
<dbReference type="OrthoDB" id="3065573at2759"/>
<evidence type="ECO:0000313" key="3">
    <source>
        <dbReference type="Proteomes" id="UP000807342"/>
    </source>
</evidence>
<evidence type="ECO:0000256" key="1">
    <source>
        <dbReference type="SAM" id="MobiDB-lite"/>
    </source>
</evidence>
<name>A0A9P6C0W0_9AGAR</name>
<dbReference type="EMBL" id="MU151348">
    <property type="protein sequence ID" value="KAF9444773.1"/>
    <property type="molecule type" value="Genomic_DNA"/>
</dbReference>
<keyword evidence="3" id="KW-1185">Reference proteome</keyword>
<feature type="region of interest" description="Disordered" evidence="1">
    <location>
        <begin position="737"/>
        <end position="838"/>
    </location>
</feature>
<accession>A0A9P6C0W0</accession>
<dbReference type="Proteomes" id="UP000807342">
    <property type="component" value="Unassembled WGS sequence"/>
</dbReference>
<feature type="compositionally biased region" description="Polar residues" evidence="1">
    <location>
        <begin position="532"/>
        <end position="546"/>
    </location>
</feature>
<proteinExistence type="predicted"/>
<organism evidence="2 3">
    <name type="scientific">Macrolepiota fuliginosa MF-IS2</name>
    <dbReference type="NCBI Taxonomy" id="1400762"/>
    <lineage>
        <taxon>Eukaryota</taxon>
        <taxon>Fungi</taxon>
        <taxon>Dikarya</taxon>
        <taxon>Basidiomycota</taxon>
        <taxon>Agaricomycotina</taxon>
        <taxon>Agaricomycetes</taxon>
        <taxon>Agaricomycetidae</taxon>
        <taxon>Agaricales</taxon>
        <taxon>Agaricineae</taxon>
        <taxon>Agaricaceae</taxon>
        <taxon>Macrolepiota</taxon>
    </lineage>
</organism>